<dbReference type="Pfam" id="PF03576">
    <property type="entry name" value="Peptidase_S58"/>
    <property type="match status" value="1"/>
</dbReference>
<evidence type="ECO:0000256" key="1">
    <source>
        <dbReference type="ARBA" id="ARBA00007068"/>
    </source>
</evidence>
<dbReference type="InterPro" id="IPR005321">
    <property type="entry name" value="Peptidase_S58_DmpA"/>
</dbReference>
<dbReference type="Proteomes" id="UP000746471">
    <property type="component" value="Unassembled WGS sequence"/>
</dbReference>
<dbReference type="SUPFAM" id="SSF56266">
    <property type="entry name" value="DmpA/ArgJ-like"/>
    <property type="match status" value="1"/>
</dbReference>
<keyword evidence="3" id="KW-1185">Reference proteome</keyword>
<gene>
    <name evidence="2" type="ORF">KHM83_04600</name>
</gene>
<comment type="similarity">
    <text evidence="1">Belongs to the peptidase S58 family.</text>
</comment>
<dbReference type="PANTHER" id="PTHR36512:SF3">
    <property type="entry name" value="BLR5678 PROTEIN"/>
    <property type="match status" value="1"/>
</dbReference>
<dbReference type="RefSeq" id="WP_213235743.1">
    <property type="nucleotide sequence ID" value="NZ_JAHBCL010000006.1"/>
</dbReference>
<name>A0ABS5PM24_9FIRM</name>
<evidence type="ECO:0000313" key="3">
    <source>
        <dbReference type="Proteomes" id="UP000746471"/>
    </source>
</evidence>
<evidence type="ECO:0000313" key="2">
    <source>
        <dbReference type="EMBL" id="MBS7525957.1"/>
    </source>
</evidence>
<protein>
    <submittedName>
        <fullName evidence="2">P1 family peptidase</fullName>
    </submittedName>
</protein>
<dbReference type="InterPro" id="IPR016117">
    <property type="entry name" value="ArgJ-like_dom_sf"/>
</dbReference>
<dbReference type="Gene3D" id="3.60.70.12">
    <property type="entry name" value="L-amino peptidase D-ALA esterase/amidase"/>
    <property type="match status" value="1"/>
</dbReference>
<dbReference type="CDD" id="cd02253">
    <property type="entry name" value="DmpA"/>
    <property type="match status" value="1"/>
</dbReference>
<organism evidence="2 3">
    <name type="scientific">Fusibacter paucivorans</name>
    <dbReference type="NCBI Taxonomy" id="76009"/>
    <lineage>
        <taxon>Bacteria</taxon>
        <taxon>Bacillati</taxon>
        <taxon>Bacillota</taxon>
        <taxon>Clostridia</taxon>
        <taxon>Eubacteriales</taxon>
        <taxon>Eubacteriales Family XII. Incertae Sedis</taxon>
        <taxon>Fusibacter</taxon>
    </lineage>
</organism>
<comment type="caution">
    <text evidence="2">The sequence shown here is derived from an EMBL/GenBank/DDBJ whole genome shotgun (WGS) entry which is preliminary data.</text>
</comment>
<dbReference type="PANTHER" id="PTHR36512">
    <property type="entry name" value="D-AMINOPEPTIDASE"/>
    <property type="match status" value="1"/>
</dbReference>
<sequence length="363" mass="38914">MNKRKNVIDRLKIGSLQKGAHNLITDVAGVAVGHVTVASNDMQTGVTVVMPTPDNVFVSKCVAASEVINGFGKTLGTIQIEELGQLESPIALTNTLNVGKVSDALVAYMLEACEQESVRLKSFNPIVCECNDSYLNAIEKRVIDEQMVHQAIRSAATVFEEGAVGGGRGMSCHQLKGGIGSSSRQFELDGECYTVGVLVQANYGRMEDLMVAGVPIGSKLRHAIDAQHGIKSENASDHSIDKGSIIIIVATDLPVSHRQLKRMLRRTTVGIARVGGYIGNGSGEIAIGFSTANRIPHEPESSVITVKMLSETKMDMPFRAVAEATEEAVLHALIYADTVVGVEAHYREGLLEALKKYEIEGLA</sequence>
<reference evidence="2 3" key="1">
    <citation type="submission" date="2021-05" db="EMBL/GenBank/DDBJ databases">
        <title>Fusibacter ferrireducens sp. nov., an anaerobic, sulfur- and Fe-reducing bacterium isolated from the mangrove sediment.</title>
        <authorList>
            <person name="Qiu D."/>
        </authorList>
    </citation>
    <scope>NUCLEOTIDE SEQUENCE [LARGE SCALE GENOMIC DNA]</scope>
    <source>
        <strain evidence="2 3">DSM 12116</strain>
    </source>
</reference>
<proteinExistence type="inferred from homology"/>
<dbReference type="EMBL" id="JAHBCL010000006">
    <property type="protein sequence ID" value="MBS7525957.1"/>
    <property type="molecule type" value="Genomic_DNA"/>
</dbReference>
<accession>A0ABS5PM24</accession>